<reference evidence="4" key="1">
    <citation type="submission" date="2017-02" db="UniProtKB">
        <authorList>
            <consortium name="WormBaseParasite"/>
        </authorList>
    </citation>
    <scope>IDENTIFICATION</scope>
</reference>
<keyword evidence="3" id="KW-1185">Reference proteome</keyword>
<feature type="compositionally biased region" description="Basic residues" evidence="1">
    <location>
        <begin position="218"/>
        <end position="228"/>
    </location>
</feature>
<dbReference type="Proteomes" id="UP000278807">
    <property type="component" value="Unassembled WGS sequence"/>
</dbReference>
<name>A0A0R3TD04_RODNA</name>
<dbReference type="STRING" id="102285.A0A0R3TD04"/>
<feature type="compositionally biased region" description="Low complexity" evidence="1">
    <location>
        <begin position="492"/>
        <end position="505"/>
    </location>
</feature>
<evidence type="ECO:0000313" key="2">
    <source>
        <dbReference type="EMBL" id="VDO00803.1"/>
    </source>
</evidence>
<feature type="compositionally biased region" description="Basic and acidic residues" evidence="1">
    <location>
        <begin position="443"/>
        <end position="455"/>
    </location>
</feature>
<feature type="compositionally biased region" description="Basic residues" evidence="1">
    <location>
        <begin position="248"/>
        <end position="270"/>
    </location>
</feature>
<feature type="compositionally biased region" description="Basic and acidic residues" evidence="1">
    <location>
        <begin position="463"/>
        <end position="484"/>
    </location>
</feature>
<feature type="compositionally biased region" description="Basic and acidic residues" evidence="1">
    <location>
        <begin position="535"/>
        <end position="552"/>
    </location>
</feature>
<evidence type="ECO:0000256" key="1">
    <source>
        <dbReference type="SAM" id="MobiDB-lite"/>
    </source>
</evidence>
<gene>
    <name evidence="2" type="ORF">HNAJ_LOCUS4943</name>
</gene>
<dbReference type="AlphaFoldDB" id="A0A0R3TD04"/>
<reference evidence="2 3" key="2">
    <citation type="submission" date="2018-11" db="EMBL/GenBank/DDBJ databases">
        <authorList>
            <consortium name="Pathogen Informatics"/>
        </authorList>
    </citation>
    <scope>NUCLEOTIDE SEQUENCE [LARGE SCALE GENOMIC DNA]</scope>
</reference>
<dbReference type="EMBL" id="UZAE01003854">
    <property type="protein sequence ID" value="VDO00803.1"/>
    <property type="molecule type" value="Genomic_DNA"/>
</dbReference>
<accession>A0A0R3TD04</accession>
<feature type="compositionally biased region" description="Basic and acidic residues" evidence="1">
    <location>
        <begin position="508"/>
        <end position="527"/>
    </location>
</feature>
<feature type="compositionally biased region" description="Basic residues" evidence="1">
    <location>
        <begin position="284"/>
        <end position="352"/>
    </location>
</feature>
<protein>
    <submittedName>
        <fullName evidence="4">SRRM_C domain-containing protein</fullName>
    </submittedName>
</protein>
<dbReference type="OrthoDB" id="6287981at2759"/>
<proteinExistence type="predicted"/>
<evidence type="ECO:0000313" key="4">
    <source>
        <dbReference type="WBParaSite" id="HNAJ_0000494301-mRNA-1"/>
    </source>
</evidence>
<evidence type="ECO:0000313" key="3">
    <source>
        <dbReference type="Proteomes" id="UP000278807"/>
    </source>
</evidence>
<dbReference type="WBParaSite" id="HNAJ_0000494301-mRNA-1">
    <property type="protein sequence ID" value="HNAJ_0000494301-mRNA-1"/>
    <property type="gene ID" value="HNAJ_0000494301"/>
</dbReference>
<sequence>MEYDPAFPTDEIEDKSDCLDIGAIPLPGGLVQNCVDSSINNLVCNIPLPPDNIVPNSSLSFNNIIPPPPPLPLANGSEIVNDGTTKSDSPLLSFRIKSVNKRSRPGTLRTGVLPTKPKHPEIESKTELFKPTREDELEIMAELQNGGIVDRQNLSNPLNSVTETLNAQMNNASQASESGLASKFSKIEPVKSDQEHSTKPFSSNSEKVLPCEDDKTVDHKRRSRSRSKVRVDSNKVRSSKQPSSLEKRKSRSRSPQKSHSNRRSSKSRRSKSPDNCRRGSPTHSSHRRPRSRSLKRRSRSRSLRRSKSRSRRRRSPSRSHRRRSPSRSFRRGRPSSPVKRNRSRSYLRKGHQSRSVSSKRDRNSNSSRTKRLRLEQKNTCPSSRRQSKISTEVETKPIEKELCKSSGNHKDDKTTSDKKIGKPKESDKSGKLASGKKPRRSSKNSEKSGKTDTKRSSISNSKTSKDKDKETTRKSESKVHESKTSKSAPDNKSAASSKGSTTSKSKSVRKEAKIDCVKPKKDREKKHQSSSYDCIDSKVTDSPLQKKADTTS</sequence>
<organism evidence="4">
    <name type="scientific">Rodentolepis nana</name>
    <name type="common">Dwarf tapeworm</name>
    <name type="synonym">Hymenolepis nana</name>
    <dbReference type="NCBI Taxonomy" id="102285"/>
    <lineage>
        <taxon>Eukaryota</taxon>
        <taxon>Metazoa</taxon>
        <taxon>Spiralia</taxon>
        <taxon>Lophotrochozoa</taxon>
        <taxon>Platyhelminthes</taxon>
        <taxon>Cestoda</taxon>
        <taxon>Eucestoda</taxon>
        <taxon>Cyclophyllidea</taxon>
        <taxon>Hymenolepididae</taxon>
        <taxon>Rodentolepis</taxon>
    </lineage>
</organism>
<feature type="region of interest" description="Disordered" evidence="1">
    <location>
        <begin position="189"/>
        <end position="552"/>
    </location>
</feature>
<feature type="compositionally biased region" description="Basic and acidic residues" evidence="1">
    <location>
        <begin position="189"/>
        <end position="198"/>
    </location>
</feature>
<feature type="compositionally biased region" description="Basic and acidic residues" evidence="1">
    <location>
        <begin position="391"/>
        <end position="430"/>
    </location>
</feature>
<feature type="compositionally biased region" description="Polar residues" evidence="1">
    <location>
        <begin position="377"/>
        <end position="390"/>
    </location>
</feature>